<gene>
    <name evidence="2" type="ORF">GGE06_008089</name>
</gene>
<keyword evidence="3" id="KW-1185">Reference proteome</keyword>
<organism evidence="2 3">
    <name type="scientific">Streptomyces nymphaeiformis</name>
    <dbReference type="NCBI Taxonomy" id="2663842"/>
    <lineage>
        <taxon>Bacteria</taxon>
        <taxon>Bacillati</taxon>
        <taxon>Actinomycetota</taxon>
        <taxon>Actinomycetes</taxon>
        <taxon>Kitasatosporales</taxon>
        <taxon>Streptomycetaceae</taxon>
        <taxon>Streptomyces</taxon>
    </lineage>
</organism>
<comment type="caution">
    <text evidence="2">The sequence shown here is derived from an EMBL/GenBank/DDBJ whole genome shotgun (WGS) entry which is preliminary data.</text>
</comment>
<evidence type="ECO:0000256" key="1">
    <source>
        <dbReference type="SAM" id="MobiDB-lite"/>
    </source>
</evidence>
<accession>A0A7W7UAB6</accession>
<proteinExistence type="predicted"/>
<dbReference type="EMBL" id="JACHJY010000017">
    <property type="protein sequence ID" value="MBB4987117.1"/>
    <property type="molecule type" value="Genomic_DNA"/>
</dbReference>
<evidence type="ECO:0000313" key="3">
    <source>
        <dbReference type="Proteomes" id="UP000582643"/>
    </source>
</evidence>
<evidence type="ECO:0000313" key="2">
    <source>
        <dbReference type="EMBL" id="MBB4987117.1"/>
    </source>
</evidence>
<sequence length="34" mass="3621">MVAGGVGLLRVRVQNGTSARHERDCDGTRQGARP</sequence>
<dbReference type="Proteomes" id="UP000582643">
    <property type="component" value="Unassembled WGS sequence"/>
</dbReference>
<dbReference type="AlphaFoldDB" id="A0A7W7UAB6"/>
<reference evidence="2 3" key="1">
    <citation type="submission" date="2020-08" db="EMBL/GenBank/DDBJ databases">
        <title>Genomic Encyclopedia of Type Strains, Phase III (KMG-III): the genomes of soil and plant-associated and newly described type strains.</title>
        <authorList>
            <person name="Whitman W."/>
        </authorList>
    </citation>
    <scope>NUCLEOTIDE SEQUENCE [LARGE SCALE GENOMIC DNA]</scope>
    <source>
        <strain evidence="2 3">SFB5A</strain>
    </source>
</reference>
<name>A0A7W7UAB6_9ACTN</name>
<feature type="region of interest" description="Disordered" evidence="1">
    <location>
        <begin position="12"/>
        <end position="34"/>
    </location>
</feature>
<protein>
    <submittedName>
        <fullName evidence="2">Uncharacterized protein</fullName>
    </submittedName>
</protein>